<proteinExistence type="predicted"/>
<accession>A0AAV1SQC7</accession>
<reference evidence="1 2" key="1">
    <citation type="submission" date="2024-01" db="EMBL/GenBank/DDBJ databases">
        <authorList>
            <person name="Waweru B."/>
        </authorList>
    </citation>
    <scope>NUCLEOTIDE SEQUENCE [LARGE SCALE GENOMIC DNA]</scope>
</reference>
<keyword evidence="2" id="KW-1185">Reference proteome</keyword>
<protein>
    <submittedName>
        <fullName evidence="1">Uncharacterized protein</fullName>
    </submittedName>
</protein>
<dbReference type="EMBL" id="CAWUPB010001195">
    <property type="protein sequence ID" value="CAK7354816.1"/>
    <property type="molecule type" value="Genomic_DNA"/>
</dbReference>
<comment type="caution">
    <text evidence="1">The sequence shown here is derived from an EMBL/GenBank/DDBJ whole genome shotgun (WGS) entry which is preliminary data.</text>
</comment>
<gene>
    <name evidence="1" type="ORF">DCAF_LOCUS25353</name>
</gene>
<dbReference type="Proteomes" id="UP001314170">
    <property type="component" value="Unassembled WGS sequence"/>
</dbReference>
<dbReference type="AlphaFoldDB" id="A0AAV1SQC7"/>
<evidence type="ECO:0000313" key="2">
    <source>
        <dbReference type="Proteomes" id="UP001314170"/>
    </source>
</evidence>
<evidence type="ECO:0000313" key="1">
    <source>
        <dbReference type="EMBL" id="CAK7354816.1"/>
    </source>
</evidence>
<name>A0AAV1SQC7_9ROSI</name>
<organism evidence="1 2">
    <name type="scientific">Dovyalis caffra</name>
    <dbReference type="NCBI Taxonomy" id="77055"/>
    <lineage>
        <taxon>Eukaryota</taxon>
        <taxon>Viridiplantae</taxon>
        <taxon>Streptophyta</taxon>
        <taxon>Embryophyta</taxon>
        <taxon>Tracheophyta</taxon>
        <taxon>Spermatophyta</taxon>
        <taxon>Magnoliopsida</taxon>
        <taxon>eudicotyledons</taxon>
        <taxon>Gunneridae</taxon>
        <taxon>Pentapetalae</taxon>
        <taxon>rosids</taxon>
        <taxon>fabids</taxon>
        <taxon>Malpighiales</taxon>
        <taxon>Salicaceae</taxon>
        <taxon>Flacourtieae</taxon>
        <taxon>Dovyalis</taxon>
    </lineage>
</organism>
<sequence length="71" mass="8317">MVVLFEIESKVSASIKRVVLAKRRIASYRAWVEEDRLKLLAKKWIWVILVLWRREEDMEDMDKIGGGGALD</sequence>